<keyword evidence="4" id="KW-0804">Transcription</keyword>
<dbReference type="SUPFAM" id="SSF46689">
    <property type="entry name" value="Homeodomain-like"/>
    <property type="match status" value="1"/>
</dbReference>
<keyword evidence="3 5" id="KW-0238">DNA-binding</keyword>
<feature type="region of interest" description="Disordered" evidence="6">
    <location>
        <begin position="245"/>
        <end position="286"/>
    </location>
</feature>
<dbReference type="RefSeq" id="WP_265997970.1">
    <property type="nucleotide sequence ID" value="NZ_JAPJDN010000012.1"/>
</dbReference>
<dbReference type="EMBL" id="JAPJDO010000012">
    <property type="protein sequence ID" value="MCX2938103.1"/>
    <property type="molecule type" value="Genomic_DNA"/>
</dbReference>
<evidence type="ECO:0000256" key="6">
    <source>
        <dbReference type="SAM" id="MobiDB-lite"/>
    </source>
</evidence>
<evidence type="ECO:0000313" key="8">
    <source>
        <dbReference type="EMBL" id="MCX2938103.1"/>
    </source>
</evidence>
<evidence type="ECO:0000256" key="4">
    <source>
        <dbReference type="ARBA" id="ARBA00023163"/>
    </source>
</evidence>
<dbReference type="Pfam" id="PF17932">
    <property type="entry name" value="TetR_C_24"/>
    <property type="match status" value="1"/>
</dbReference>
<keyword evidence="2" id="KW-0805">Transcription regulation</keyword>
<protein>
    <submittedName>
        <fullName evidence="8">TetR/AcrR family transcriptional regulator</fullName>
    </submittedName>
</protein>
<dbReference type="PROSITE" id="PS50977">
    <property type="entry name" value="HTH_TETR_2"/>
    <property type="match status" value="1"/>
</dbReference>
<evidence type="ECO:0000259" key="7">
    <source>
        <dbReference type="PROSITE" id="PS50977"/>
    </source>
</evidence>
<organism evidence="8 9">
    <name type="scientific">Mycobacterium pinniadriaticum</name>
    <dbReference type="NCBI Taxonomy" id="2994102"/>
    <lineage>
        <taxon>Bacteria</taxon>
        <taxon>Bacillati</taxon>
        <taxon>Actinomycetota</taxon>
        <taxon>Actinomycetes</taxon>
        <taxon>Mycobacteriales</taxon>
        <taxon>Mycobacteriaceae</taxon>
        <taxon>Mycobacterium</taxon>
    </lineage>
</organism>
<comment type="caution">
    <text evidence="8">The sequence shown here is derived from an EMBL/GenBank/DDBJ whole genome shotgun (WGS) entry which is preliminary data.</text>
</comment>
<dbReference type="InterPro" id="IPR036271">
    <property type="entry name" value="Tet_transcr_reg_TetR-rel_C_sf"/>
</dbReference>
<dbReference type="PANTHER" id="PTHR30055:SF175">
    <property type="entry name" value="HTH-TYPE TRANSCRIPTIONAL REPRESSOR KSTR2"/>
    <property type="match status" value="1"/>
</dbReference>
<dbReference type="SUPFAM" id="SSF48498">
    <property type="entry name" value="Tetracyclin repressor-like, C-terminal domain"/>
    <property type="match status" value="1"/>
</dbReference>
<name>A0ABT3SF06_9MYCO</name>
<feature type="non-terminal residue" evidence="8">
    <location>
        <position position="1"/>
    </location>
</feature>
<proteinExistence type="predicted"/>
<dbReference type="PRINTS" id="PR00455">
    <property type="entry name" value="HTHTETR"/>
</dbReference>
<dbReference type="Pfam" id="PF00440">
    <property type="entry name" value="TetR_N"/>
    <property type="match status" value="1"/>
</dbReference>
<evidence type="ECO:0000313" key="9">
    <source>
        <dbReference type="Proteomes" id="UP001300745"/>
    </source>
</evidence>
<dbReference type="PANTHER" id="PTHR30055">
    <property type="entry name" value="HTH-TYPE TRANSCRIPTIONAL REGULATOR RUTR"/>
    <property type="match status" value="1"/>
</dbReference>
<evidence type="ECO:0000256" key="3">
    <source>
        <dbReference type="ARBA" id="ARBA00023125"/>
    </source>
</evidence>
<gene>
    <name evidence="8" type="ORF">ORI27_15455</name>
</gene>
<dbReference type="InterPro" id="IPR001647">
    <property type="entry name" value="HTH_TetR"/>
</dbReference>
<dbReference type="InterPro" id="IPR041490">
    <property type="entry name" value="KstR2_TetR_C"/>
</dbReference>
<accession>A0ABT3SF06</accession>
<evidence type="ECO:0000256" key="1">
    <source>
        <dbReference type="ARBA" id="ARBA00022491"/>
    </source>
</evidence>
<dbReference type="InterPro" id="IPR050109">
    <property type="entry name" value="HTH-type_TetR-like_transc_reg"/>
</dbReference>
<evidence type="ECO:0000256" key="5">
    <source>
        <dbReference type="PROSITE-ProRule" id="PRU00335"/>
    </source>
</evidence>
<keyword evidence="9" id="KW-1185">Reference proteome</keyword>
<reference evidence="8 9" key="1">
    <citation type="submission" date="2022-11" db="EMBL/GenBank/DDBJ databases">
        <title>Mycobacterium sp. nov.</title>
        <authorList>
            <person name="Papic B."/>
            <person name="Spicic S."/>
            <person name="Duvnjak S."/>
        </authorList>
    </citation>
    <scope>NUCLEOTIDE SEQUENCE [LARGE SCALE GENOMIC DNA]</scope>
    <source>
        <strain evidence="8 9">CVI_P4</strain>
    </source>
</reference>
<feature type="DNA-binding region" description="H-T-H motif" evidence="5">
    <location>
        <begin position="76"/>
        <end position="95"/>
    </location>
</feature>
<dbReference type="Proteomes" id="UP001300745">
    <property type="component" value="Unassembled WGS sequence"/>
</dbReference>
<evidence type="ECO:0000256" key="2">
    <source>
        <dbReference type="ARBA" id="ARBA00023015"/>
    </source>
</evidence>
<keyword evidence="1" id="KW-0678">Repressor</keyword>
<sequence>FILAAVSCSPQSHTPGHRTTLIDNVTSQLPSPPPTTPTLAEATEPASPRVARGEVHDRIVHAAGELFAERGFDNTSLQDIGDAVGVLKGSLYHYISSKEDLLYAVIQHGHEGLLENVRMCKELRAGPAETLVAFAVGHITLNVHPDRYQRGIVFLRDSARLKDDKRQAVIRDRDAYTEYLQQIIRDGQRRKVFCPDLDVRLTSYAILGVLNSFHRWYRPTGKSSPTEIARQFSAFILAAVSCSPQSHTPGHRTTLIDNVTSQLPSPPPTTRAPSRRRRRSSSTSGG</sequence>
<dbReference type="Gene3D" id="1.10.357.10">
    <property type="entry name" value="Tetracycline Repressor, domain 2"/>
    <property type="match status" value="1"/>
</dbReference>
<feature type="domain" description="HTH tetR-type" evidence="7">
    <location>
        <begin position="53"/>
        <end position="113"/>
    </location>
</feature>
<dbReference type="InterPro" id="IPR009057">
    <property type="entry name" value="Homeodomain-like_sf"/>
</dbReference>